<comment type="subcellular location">
    <subcellularLocation>
        <location evidence="3">Chromosome</location>
    </subcellularLocation>
    <subcellularLocation>
        <location evidence="2 17">Nucleus</location>
    </subcellularLocation>
</comment>
<keyword evidence="8 17" id="KW-0255">Endonuclease</keyword>
<evidence type="ECO:0000256" key="2">
    <source>
        <dbReference type="ARBA" id="ARBA00004123"/>
    </source>
</evidence>
<keyword evidence="5" id="KW-0158">Chromosome</keyword>
<protein>
    <recommendedName>
        <fullName evidence="17">Double-strand break repair protein</fullName>
    </recommendedName>
</protein>
<dbReference type="SUPFAM" id="SSF56300">
    <property type="entry name" value="Metallo-dependent phosphatases"/>
    <property type="match status" value="1"/>
</dbReference>
<evidence type="ECO:0000256" key="19">
    <source>
        <dbReference type="RuleBase" id="RU003447"/>
    </source>
</evidence>
<accession>A0AAD6J647</accession>
<name>A0AAD6J647_DREDA</name>
<dbReference type="SMART" id="SM01347">
    <property type="entry name" value="Mre11_DNA_bind"/>
    <property type="match status" value="1"/>
</dbReference>
<dbReference type="AlphaFoldDB" id="A0AAD6J647"/>
<dbReference type="InterPro" id="IPR007281">
    <property type="entry name" value="Mre11_DNA-bd"/>
</dbReference>
<evidence type="ECO:0000256" key="11">
    <source>
        <dbReference type="ARBA" id="ARBA00022839"/>
    </source>
</evidence>
<dbReference type="GO" id="GO:0031573">
    <property type="term" value="P:mitotic intra-S DNA damage checkpoint signaling"/>
    <property type="evidence" value="ECO:0007669"/>
    <property type="project" value="TreeGrafter"/>
</dbReference>
<comment type="function">
    <text evidence="17">Core component of the MRN complex, which plays a central role in double-strand break (DSB) repair, DNA recombination, maintenance of telomere integrity and meiosis. The MRN complex is involved in the repair of DNA double-strand breaks (DSBs) via homologous recombination (HR), an error-free mechanism which primarily occurs during S and G2 phases. The complex (1) mediates the end resection of damaged DNA, which generates proper single-stranded DNA, a key initial steps in HR, and is (2) required for the recruitment of other repair factors and efficient activation of ATM and ATR upon DNA damage. Within the MRN complex, MRE11 possesses both single-strand endonuclease activity and double-strand-specific 3'-5' exonuclease activity. MRE11 first endonucleolytically cleaves the 5' strand at DNA DSB ends to prevent non-homologous end joining (NHEJ) and licence HR. It then generates a single-stranded DNA gap via 3' to 5' exonucleolytic degradation, which is required for single-strand invasion and recombination.</text>
</comment>
<evidence type="ECO:0000256" key="12">
    <source>
        <dbReference type="ARBA" id="ARBA00023204"/>
    </source>
</evidence>
<evidence type="ECO:0000256" key="17">
    <source>
        <dbReference type="PIRNR" id="PIRNR000882"/>
    </source>
</evidence>
<feature type="compositionally biased region" description="Acidic residues" evidence="20">
    <location>
        <begin position="727"/>
        <end position="741"/>
    </location>
</feature>
<feature type="active site" description="Proton donor" evidence="18">
    <location>
        <position position="125"/>
    </location>
</feature>
<evidence type="ECO:0000313" key="23">
    <source>
        <dbReference type="Proteomes" id="UP001221413"/>
    </source>
</evidence>
<keyword evidence="9 17" id="KW-0227">DNA damage</keyword>
<dbReference type="Gene3D" id="3.60.21.10">
    <property type="match status" value="1"/>
</dbReference>
<evidence type="ECO:0000256" key="4">
    <source>
        <dbReference type="ARBA" id="ARBA00009028"/>
    </source>
</evidence>
<evidence type="ECO:0000256" key="14">
    <source>
        <dbReference type="ARBA" id="ARBA00023242"/>
    </source>
</evidence>
<feature type="compositionally biased region" description="Low complexity" evidence="20">
    <location>
        <begin position="587"/>
        <end position="611"/>
    </location>
</feature>
<dbReference type="GO" id="GO:0000724">
    <property type="term" value="P:double-strand break repair via homologous recombination"/>
    <property type="evidence" value="ECO:0007669"/>
    <property type="project" value="TreeGrafter"/>
</dbReference>
<comment type="subunit">
    <text evidence="16">Component of the MRN complex composed of two heterodimers RAD50 and MRE11 associated with a single NBS1.</text>
</comment>
<evidence type="ECO:0000256" key="16">
    <source>
        <dbReference type="ARBA" id="ARBA00064981"/>
    </source>
</evidence>
<evidence type="ECO:0000256" key="20">
    <source>
        <dbReference type="SAM" id="MobiDB-lite"/>
    </source>
</evidence>
<dbReference type="PANTHER" id="PTHR10139:SF1">
    <property type="entry name" value="DOUBLE-STRAND BREAK REPAIR PROTEIN MRE11"/>
    <property type="match status" value="1"/>
</dbReference>
<dbReference type="FunFam" id="3.60.21.10:FF:000011">
    <property type="entry name" value="Double-strand break repair protein"/>
    <property type="match status" value="1"/>
</dbReference>
<evidence type="ECO:0000256" key="8">
    <source>
        <dbReference type="ARBA" id="ARBA00022759"/>
    </source>
</evidence>
<dbReference type="NCBIfam" id="TIGR00583">
    <property type="entry name" value="mre11"/>
    <property type="match status" value="1"/>
</dbReference>
<feature type="region of interest" description="Disordered" evidence="20">
    <location>
        <begin position="527"/>
        <end position="754"/>
    </location>
</feature>
<keyword evidence="15 17" id="KW-0469">Meiosis</keyword>
<dbReference type="GO" id="GO:0042138">
    <property type="term" value="P:meiotic DNA double-strand break formation"/>
    <property type="evidence" value="ECO:0007669"/>
    <property type="project" value="TreeGrafter"/>
</dbReference>
<keyword evidence="23" id="KW-1185">Reference proteome</keyword>
<evidence type="ECO:0000256" key="1">
    <source>
        <dbReference type="ARBA" id="ARBA00001936"/>
    </source>
</evidence>
<dbReference type="InterPro" id="IPR029052">
    <property type="entry name" value="Metallo-depent_PP-like"/>
</dbReference>
<evidence type="ECO:0000256" key="18">
    <source>
        <dbReference type="PIRSR" id="PIRSR000882-1"/>
    </source>
</evidence>
<dbReference type="PIRSF" id="PIRSF000882">
    <property type="entry name" value="DSB_repair_MRE11"/>
    <property type="match status" value="1"/>
</dbReference>
<dbReference type="GO" id="GO:0000723">
    <property type="term" value="P:telomere maintenance"/>
    <property type="evidence" value="ECO:0007669"/>
    <property type="project" value="TreeGrafter"/>
</dbReference>
<evidence type="ECO:0000256" key="5">
    <source>
        <dbReference type="ARBA" id="ARBA00022454"/>
    </source>
</evidence>
<dbReference type="GO" id="GO:0097552">
    <property type="term" value="P:mitochondrial double-strand break repair via homologous recombination"/>
    <property type="evidence" value="ECO:0007669"/>
    <property type="project" value="TreeGrafter"/>
</dbReference>
<feature type="compositionally biased region" description="Acidic residues" evidence="20">
    <location>
        <begin position="557"/>
        <end position="573"/>
    </location>
</feature>
<keyword evidence="7" id="KW-0479">Metal-binding</keyword>
<organism evidence="22 23">
    <name type="scientific">Drechslerella dactyloides</name>
    <name type="common">Nematode-trapping fungus</name>
    <name type="synonym">Arthrobotrys dactyloides</name>
    <dbReference type="NCBI Taxonomy" id="74499"/>
    <lineage>
        <taxon>Eukaryota</taxon>
        <taxon>Fungi</taxon>
        <taxon>Dikarya</taxon>
        <taxon>Ascomycota</taxon>
        <taxon>Pezizomycotina</taxon>
        <taxon>Orbiliomycetes</taxon>
        <taxon>Orbiliales</taxon>
        <taxon>Orbiliaceae</taxon>
        <taxon>Drechslerella</taxon>
    </lineage>
</organism>
<dbReference type="GO" id="GO:0030870">
    <property type="term" value="C:Mre11 complex"/>
    <property type="evidence" value="ECO:0007669"/>
    <property type="project" value="UniProtKB-UniRule"/>
</dbReference>
<reference evidence="22" key="1">
    <citation type="submission" date="2023-01" db="EMBL/GenBank/DDBJ databases">
        <title>The chitinases involved in constricting ring structure development in the nematode-trapping fungus Drechslerella dactyloides.</title>
        <authorList>
            <person name="Wang R."/>
            <person name="Zhang L."/>
            <person name="Tang P."/>
            <person name="Li S."/>
            <person name="Liang L."/>
        </authorList>
    </citation>
    <scope>NUCLEOTIDE SEQUENCE</scope>
    <source>
        <strain evidence="22">YMF1.00031</strain>
    </source>
</reference>
<comment type="cofactor">
    <cofactor evidence="1 17">
        <name>Mn(2+)</name>
        <dbReference type="ChEBI" id="CHEBI:29035"/>
    </cofactor>
</comment>
<keyword evidence="14 17" id="KW-0539">Nucleus</keyword>
<evidence type="ECO:0000256" key="13">
    <source>
        <dbReference type="ARBA" id="ARBA00023211"/>
    </source>
</evidence>
<feature type="compositionally biased region" description="Basic residues" evidence="20">
    <location>
        <begin position="531"/>
        <end position="540"/>
    </location>
</feature>
<feature type="compositionally biased region" description="Low complexity" evidence="20">
    <location>
        <begin position="671"/>
        <end position="705"/>
    </location>
</feature>
<dbReference type="InterPro" id="IPR003701">
    <property type="entry name" value="Mre11"/>
</dbReference>
<dbReference type="Pfam" id="PF04152">
    <property type="entry name" value="Mre11_DNA_bind"/>
    <property type="match status" value="1"/>
</dbReference>
<keyword evidence="11 17" id="KW-0269">Exonuclease</keyword>
<dbReference type="PANTHER" id="PTHR10139">
    <property type="entry name" value="DOUBLE-STRAND BREAK REPAIR PROTEIN MRE11"/>
    <property type="match status" value="1"/>
</dbReference>
<dbReference type="EMBL" id="JAQGDS010000001">
    <property type="protein sequence ID" value="KAJ6264965.1"/>
    <property type="molecule type" value="Genomic_DNA"/>
</dbReference>
<evidence type="ECO:0000256" key="10">
    <source>
        <dbReference type="ARBA" id="ARBA00022801"/>
    </source>
</evidence>
<dbReference type="GO" id="GO:0007095">
    <property type="term" value="P:mitotic G2 DNA damage checkpoint signaling"/>
    <property type="evidence" value="ECO:0007669"/>
    <property type="project" value="TreeGrafter"/>
</dbReference>
<evidence type="ECO:0000313" key="22">
    <source>
        <dbReference type="EMBL" id="KAJ6264965.1"/>
    </source>
</evidence>
<keyword evidence="12 17" id="KW-0234">DNA repair</keyword>
<evidence type="ECO:0000259" key="21">
    <source>
        <dbReference type="SMART" id="SM01347"/>
    </source>
</evidence>
<feature type="compositionally biased region" description="Acidic residues" evidence="20">
    <location>
        <begin position="620"/>
        <end position="658"/>
    </location>
</feature>
<feature type="compositionally biased region" description="Polar residues" evidence="20">
    <location>
        <begin position="706"/>
        <end position="725"/>
    </location>
</feature>
<keyword evidence="10 17" id="KW-0378">Hydrolase</keyword>
<gene>
    <name evidence="22" type="ORF">Dda_1119</name>
</gene>
<evidence type="ECO:0000256" key="3">
    <source>
        <dbReference type="ARBA" id="ARBA00004286"/>
    </source>
</evidence>
<dbReference type="Proteomes" id="UP001221413">
    <property type="component" value="Unassembled WGS sequence"/>
</dbReference>
<dbReference type="GO" id="GO:0030145">
    <property type="term" value="F:manganese ion binding"/>
    <property type="evidence" value="ECO:0007669"/>
    <property type="project" value="UniProtKB-UniRule"/>
</dbReference>
<comment type="caution">
    <text evidence="22">The sequence shown here is derived from an EMBL/GenBank/DDBJ whole genome shotgun (WGS) entry which is preliminary data.</text>
</comment>
<dbReference type="InterPro" id="IPR038487">
    <property type="entry name" value="Mre11_capping_dom"/>
</dbReference>
<comment type="similarity">
    <text evidence="4 17 19">Belongs to the MRE11/RAD32 family.</text>
</comment>
<dbReference type="GO" id="GO:0006303">
    <property type="term" value="P:double-strand break repair via nonhomologous end joining"/>
    <property type="evidence" value="ECO:0007669"/>
    <property type="project" value="TreeGrafter"/>
</dbReference>
<evidence type="ECO:0000256" key="9">
    <source>
        <dbReference type="ARBA" id="ARBA00022763"/>
    </source>
</evidence>
<dbReference type="CDD" id="cd00840">
    <property type="entry name" value="MPP_Mre11_N"/>
    <property type="match status" value="1"/>
</dbReference>
<dbReference type="GO" id="GO:0000014">
    <property type="term" value="F:single-stranded DNA endodeoxyribonuclease activity"/>
    <property type="evidence" value="ECO:0007669"/>
    <property type="project" value="TreeGrafter"/>
</dbReference>
<feature type="domain" description="Mre11 DNA-binding" evidence="21">
    <location>
        <begin position="290"/>
        <end position="473"/>
    </location>
</feature>
<dbReference type="InterPro" id="IPR041796">
    <property type="entry name" value="Mre11_N"/>
</dbReference>
<keyword evidence="6 17" id="KW-0540">Nuclease</keyword>
<sequence>MPGRSEPDTIRILLATDNHVGYNERDPIRGDDSWKSFHEVMCLAKEHDVDMVLLAGDLFHENKPSRKSMYQVMRTLRMNCYGEKPCEIEVLSDVSTNLQGTFNHVNYEDPDINVAIPVFSIHGNHDDPSGEGHLCALDILQVSGLLNYFGRAPENDNITISPILLQKGSTKLALYGLSNVRDERLFRTFRDGKVKFLRPGAQMDEWFNLMALHQNHQAHTETGYLPENFLQEFLDLVIWGHEHECLIEPRVNPEMGFSVVQPGSSVATSLCEGESVAKHVGILSVTGKEFHIDPIRLKTVRPFKMKEVVLYDNRAMQKIATKSDNRTEVTNYLTKIVEQMIVDARQEWLEGQLEAGGEAVADEDVPLPLIRLRVEYSATDGKFEVENPQRFSNRFVGKVANTNDVVQFYRKKTAPTRKANDGGAMEGDAEAILAQYGGAVENIRVENFVKEYLTAQSLNILPQNALGNAVGRYIDKGDIHAVEQFLKDSLDAQFKKVLEYNVTDVDGIREAMTIEKSKLEELYEKGEYKSKQRAAQRNKKQKPEDWDSDLDGKFISDEDEDGDVDMLDDEEEAPPPPPKATRGRGGSRAATTSRAAATKKAPAKKAATTSRGRGKKQAVSEEEEEADLLDDDDDEPDVQMHDDDEDDVVIIGSDEDEVMPQRTTTRSGRQAKAPAPKAAAKPAAPAKRAPATKKAPAKKAATTARQTTLSFASQASKRGAKSQTAEVDGDMIEDSDDESDDFAPASTSSRTRRR</sequence>
<evidence type="ECO:0000256" key="15">
    <source>
        <dbReference type="ARBA" id="ARBA00023254"/>
    </source>
</evidence>
<proteinExistence type="inferred from homology"/>
<keyword evidence="13 17" id="KW-0464">Manganese</keyword>
<dbReference type="Gene3D" id="3.30.110.110">
    <property type="entry name" value="Mre11, capping domain"/>
    <property type="match status" value="1"/>
</dbReference>
<evidence type="ECO:0000256" key="6">
    <source>
        <dbReference type="ARBA" id="ARBA00022722"/>
    </source>
</evidence>
<feature type="compositionally biased region" description="Basic and acidic residues" evidence="20">
    <location>
        <begin position="541"/>
        <end position="556"/>
    </location>
</feature>
<evidence type="ECO:0000256" key="7">
    <source>
        <dbReference type="ARBA" id="ARBA00022723"/>
    </source>
</evidence>
<dbReference type="GO" id="GO:0008296">
    <property type="term" value="F:3'-5'-DNA exonuclease activity"/>
    <property type="evidence" value="ECO:0007669"/>
    <property type="project" value="InterPro"/>
</dbReference>
<dbReference type="GO" id="GO:0035861">
    <property type="term" value="C:site of double-strand break"/>
    <property type="evidence" value="ECO:0007669"/>
    <property type="project" value="TreeGrafter"/>
</dbReference>
<dbReference type="InterPro" id="IPR004843">
    <property type="entry name" value="Calcineurin-like_PHP"/>
</dbReference>
<dbReference type="Pfam" id="PF00149">
    <property type="entry name" value="Metallophos"/>
    <property type="match status" value="1"/>
</dbReference>